<comment type="caution">
    <text evidence="1">The sequence shown here is derived from an EMBL/GenBank/DDBJ whole genome shotgun (WGS) entry which is preliminary data.</text>
</comment>
<reference evidence="2" key="1">
    <citation type="journal article" date="2019" name="Int. J. Syst. Evol. Microbiol.">
        <title>The Global Catalogue of Microorganisms (GCM) 10K type strain sequencing project: providing services to taxonomists for standard genome sequencing and annotation.</title>
        <authorList>
            <consortium name="The Broad Institute Genomics Platform"/>
            <consortium name="The Broad Institute Genome Sequencing Center for Infectious Disease"/>
            <person name="Wu L."/>
            <person name="Ma J."/>
        </authorList>
    </citation>
    <scope>NUCLEOTIDE SEQUENCE [LARGE SCALE GENOMIC DNA]</scope>
    <source>
        <strain evidence="2">CGMCC 4.7139</strain>
    </source>
</reference>
<dbReference type="Proteomes" id="UP001595993">
    <property type="component" value="Unassembled WGS sequence"/>
</dbReference>
<dbReference type="EMBL" id="JBHSFE010000014">
    <property type="protein sequence ID" value="MFC4609727.1"/>
    <property type="molecule type" value="Genomic_DNA"/>
</dbReference>
<protein>
    <submittedName>
        <fullName evidence="1">Uncharacterized protein</fullName>
    </submittedName>
</protein>
<accession>A0ABV9G9V0</accession>
<dbReference type="RefSeq" id="WP_381196848.1">
    <property type="nucleotide sequence ID" value="NZ_JBHSFE010000014.1"/>
</dbReference>
<evidence type="ECO:0000313" key="2">
    <source>
        <dbReference type="Proteomes" id="UP001595993"/>
    </source>
</evidence>
<keyword evidence="2" id="KW-1185">Reference proteome</keyword>
<gene>
    <name evidence="1" type="ORF">ACFO9E_18180</name>
</gene>
<evidence type="ECO:0000313" key="1">
    <source>
        <dbReference type="EMBL" id="MFC4609727.1"/>
    </source>
</evidence>
<proteinExistence type="predicted"/>
<organism evidence="1 2">
    <name type="scientific">Streptomyces maoxianensis</name>
    <dbReference type="NCBI Taxonomy" id="1459942"/>
    <lineage>
        <taxon>Bacteria</taxon>
        <taxon>Bacillati</taxon>
        <taxon>Actinomycetota</taxon>
        <taxon>Actinomycetes</taxon>
        <taxon>Kitasatosporales</taxon>
        <taxon>Streptomycetaceae</taxon>
        <taxon>Streptomyces</taxon>
    </lineage>
</organism>
<name>A0ABV9G9V0_9ACTN</name>
<sequence>MARYVGVNSNDPEDKVIKLGPLNWDGVTPYNPGDGLLLLLEAEALEQGYTWPSPEGGVEEPPAEIAE</sequence>